<dbReference type="PROSITE" id="PS50011">
    <property type="entry name" value="PROTEIN_KINASE_DOM"/>
    <property type="match status" value="1"/>
</dbReference>
<evidence type="ECO:0000256" key="2">
    <source>
        <dbReference type="ARBA" id="ARBA00022679"/>
    </source>
</evidence>
<accession>A0AAV9Y0W9</accession>
<keyword evidence="3" id="KW-0547">Nucleotide-binding</keyword>
<dbReference type="Proteomes" id="UP001311799">
    <property type="component" value="Unassembled WGS sequence"/>
</dbReference>
<evidence type="ECO:0000256" key="3">
    <source>
        <dbReference type="ARBA" id="ARBA00022741"/>
    </source>
</evidence>
<dbReference type="InterPro" id="IPR008271">
    <property type="entry name" value="Ser/Thr_kinase_AS"/>
</dbReference>
<dbReference type="Gene3D" id="3.30.200.20">
    <property type="entry name" value="Phosphorylase Kinase, domain 1"/>
    <property type="match status" value="1"/>
</dbReference>
<dbReference type="InterPro" id="IPR000719">
    <property type="entry name" value="Prot_kinase_dom"/>
</dbReference>
<keyword evidence="5" id="KW-0067">ATP-binding</keyword>
<evidence type="ECO:0000256" key="4">
    <source>
        <dbReference type="ARBA" id="ARBA00022777"/>
    </source>
</evidence>
<dbReference type="SMART" id="SM00220">
    <property type="entry name" value="S_TKc"/>
    <property type="match status" value="1"/>
</dbReference>
<keyword evidence="1" id="KW-0723">Serine/threonine-protein kinase</keyword>
<protein>
    <submittedName>
        <fullName evidence="7">Protein kinase</fullName>
    </submittedName>
</protein>
<name>A0AAV9Y0W9_9CRYT</name>
<dbReference type="InterPro" id="IPR011009">
    <property type="entry name" value="Kinase-like_dom_sf"/>
</dbReference>
<gene>
    <name evidence="7" type="ORF">RS030_152366</name>
</gene>
<sequence>MWDEAIKTIGNIIEVNKNNIDNLPTKILNFFNLYIEKNVKKLANSLSEFILEFDDVFDLIGTFIENMNEEQKDIDYNSYYLNDLEECFIRNCFIEFENESELNNWIKVLLIEQIFSKSNLDKIGVDTEIGFKSIVLEYQNTEILPFHLPIEFYKLFFDSLKLFLSNQNIHRETSEITFNKIGSIYSDLSNFLFDSDFNFYIIKYLEGNHSLNCLDQIDVNLSRDVTFSQKVENEKLKIKMEKKTKMCSYFRYDNIINISFSMENIVDKESNMKTTLYDLYKEYFKLASLDNEDEISMCMNSINIKKNFKLGDEFREFLRTNFSNIVLTSKFLLVKYLYKGNFSDIYVGVNIITYKLHCIKKIKGNIYEKGYLENSLKEANTIRGLKDSTISRFIPVYEDTILENGSLFIVMELLGDNLLILNQVLHRKKDELLMFEVIRRIIRQLLLCLRDLHEKYELIHCDIKPENIVLNSIDSFDILGYFNRNINQCFEFDIKLIDWGSCIKKCQSSSMQNSYLQSRYYRSPEICLGLPFDEKIDIWSVGCIMVELITGKPLFMGVKTTQQLLASMVYVLGKIPPSMIIKSTTLKHFLTFDGHIYERTNNNRMRVYTKLNGKCFYRENLRELLDCVDESLLNLIGQLLSIDPKERPSASKALEHPWFQCDYIDLV</sequence>
<evidence type="ECO:0000256" key="5">
    <source>
        <dbReference type="ARBA" id="ARBA00022840"/>
    </source>
</evidence>
<dbReference type="InterPro" id="IPR050494">
    <property type="entry name" value="Ser_Thr_dual-spec_kinase"/>
</dbReference>
<evidence type="ECO:0000313" key="7">
    <source>
        <dbReference type="EMBL" id="KAK6590561.1"/>
    </source>
</evidence>
<evidence type="ECO:0000259" key="6">
    <source>
        <dbReference type="PROSITE" id="PS50011"/>
    </source>
</evidence>
<evidence type="ECO:0000256" key="1">
    <source>
        <dbReference type="ARBA" id="ARBA00022527"/>
    </source>
</evidence>
<organism evidence="7 8">
    <name type="scientific">Cryptosporidium xiaoi</name>
    <dbReference type="NCBI Taxonomy" id="659607"/>
    <lineage>
        <taxon>Eukaryota</taxon>
        <taxon>Sar</taxon>
        <taxon>Alveolata</taxon>
        <taxon>Apicomplexa</taxon>
        <taxon>Conoidasida</taxon>
        <taxon>Coccidia</taxon>
        <taxon>Eucoccidiorida</taxon>
        <taxon>Eimeriorina</taxon>
        <taxon>Cryptosporidiidae</taxon>
        <taxon>Cryptosporidium</taxon>
    </lineage>
</organism>
<dbReference type="EMBL" id="JAWDEY010000006">
    <property type="protein sequence ID" value="KAK6590561.1"/>
    <property type="molecule type" value="Genomic_DNA"/>
</dbReference>
<dbReference type="GO" id="GO:0005524">
    <property type="term" value="F:ATP binding"/>
    <property type="evidence" value="ECO:0007669"/>
    <property type="project" value="UniProtKB-KW"/>
</dbReference>
<dbReference type="SUPFAM" id="SSF56112">
    <property type="entry name" value="Protein kinase-like (PK-like)"/>
    <property type="match status" value="1"/>
</dbReference>
<dbReference type="PANTHER" id="PTHR24058">
    <property type="entry name" value="DUAL SPECIFICITY PROTEIN KINASE"/>
    <property type="match status" value="1"/>
</dbReference>
<keyword evidence="2" id="KW-0808">Transferase</keyword>
<reference evidence="7 8" key="1">
    <citation type="submission" date="2023-10" db="EMBL/GenBank/DDBJ databases">
        <title>Comparative genomics analysis reveals potential genetic determinants of host preference in Cryptosporidium xiaoi.</title>
        <authorList>
            <person name="Xiao L."/>
            <person name="Li J."/>
        </authorList>
    </citation>
    <scope>NUCLEOTIDE SEQUENCE [LARGE SCALE GENOMIC DNA]</scope>
    <source>
        <strain evidence="7 8">52996</strain>
    </source>
</reference>
<keyword evidence="8" id="KW-1185">Reference proteome</keyword>
<dbReference type="Gene3D" id="1.10.510.10">
    <property type="entry name" value="Transferase(Phosphotransferase) domain 1"/>
    <property type="match status" value="1"/>
</dbReference>
<dbReference type="AlphaFoldDB" id="A0AAV9Y0W9"/>
<dbReference type="Pfam" id="PF00069">
    <property type="entry name" value="Pkinase"/>
    <property type="match status" value="1"/>
</dbReference>
<evidence type="ECO:0000313" key="8">
    <source>
        <dbReference type="Proteomes" id="UP001311799"/>
    </source>
</evidence>
<comment type="caution">
    <text evidence="7">The sequence shown here is derived from an EMBL/GenBank/DDBJ whole genome shotgun (WGS) entry which is preliminary data.</text>
</comment>
<keyword evidence="4 7" id="KW-0418">Kinase</keyword>
<dbReference type="GO" id="GO:0004674">
    <property type="term" value="F:protein serine/threonine kinase activity"/>
    <property type="evidence" value="ECO:0007669"/>
    <property type="project" value="UniProtKB-KW"/>
</dbReference>
<dbReference type="PROSITE" id="PS00108">
    <property type="entry name" value="PROTEIN_KINASE_ST"/>
    <property type="match status" value="1"/>
</dbReference>
<proteinExistence type="predicted"/>
<feature type="domain" description="Protein kinase" evidence="6">
    <location>
        <begin position="331"/>
        <end position="659"/>
    </location>
</feature>